<dbReference type="InterPro" id="IPR002130">
    <property type="entry name" value="Cyclophilin-type_PPIase_dom"/>
</dbReference>
<feature type="domain" description="PPIase cyclophilin-type" evidence="2">
    <location>
        <begin position="97"/>
        <end position="294"/>
    </location>
</feature>
<protein>
    <recommendedName>
        <fullName evidence="2">PPIase cyclophilin-type domain-containing protein</fullName>
    </recommendedName>
</protein>
<dbReference type="PRINTS" id="PR00153">
    <property type="entry name" value="CSAPPISMRASE"/>
</dbReference>
<dbReference type="PANTHER" id="PTHR11071:SF498">
    <property type="entry name" value="PEPTIDYL-PROLYL CIS-TRANS ISOMERASE"/>
    <property type="match status" value="1"/>
</dbReference>
<comment type="similarity">
    <text evidence="1">Belongs to the cyclophilin-type PPIase family.</text>
</comment>
<dbReference type="SUPFAM" id="SSF50891">
    <property type="entry name" value="Cyclophilin-like"/>
    <property type="match status" value="2"/>
</dbReference>
<dbReference type="Gene3D" id="2.40.100.10">
    <property type="entry name" value="Cyclophilin-like"/>
    <property type="match status" value="3"/>
</dbReference>
<dbReference type="EMBL" id="JAGKQM010000001">
    <property type="protein sequence ID" value="KAH0943287.1"/>
    <property type="molecule type" value="Genomic_DNA"/>
</dbReference>
<accession>A0ABQ8ENM5</accession>
<proteinExistence type="inferred from homology"/>
<evidence type="ECO:0000259" key="2">
    <source>
        <dbReference type="PROSITE" id="PS50072"/>
    </source>
</evidence>
<dbReference type="Proteomes" id="UP000824890">
    <property type="component" value="Unassembled WGS sequence"/>
</dbReference>
<reference evidence="3 4" key="1">
    <citation type="submission" date="2021-05" db="EMBL/GenBank/DDBJ databases">
        <title>Genome Assembly of Synthetic Allotetraploid Brassica napus Reveals Homoeologous Exchanges between Subgenomes.</title>
        <authorList>
            <person name="Davis J.T."/>
        </authorList>
    </citation>
    <scope>NUCLEOTIDE SEQUENCE [LARGE SCALE GENOMIC DNA]</scope>
    <source>
        <strain evidence="4">cv. Da-Ae</strain>
        <tissue evidence="3">Seedling</tissue>
    </source>
</reference>
<organism evidence="3 4">
    <name type="scientific">Brassica napus</name>
    <name type="common">Rape</name>
    <dbReference type="NCBI Taxonomy" id="3708"/>
    <lineage>
        <taxon>Eukaryota</taxon>
        <taxon>Viridiplantae</taxon>
        <taxon>Streptophyta</taxon>
        <taxon>Embryophyta</taxon>
        <taxon>Tracheophyta</taxon>
        <taxon>Spermatophyta</taxon>
        <taxon>Magnoliopsida</taxon>
        <taxon>eudicotyledons</taxon>
        <taxon>Gunneridae</taxon>
        <taxon>Pentapetalae</taxon>
        <taxon>rosids</taxon>
        <taxon>malvids</taxon>
        <taxon>Brassicales</taxon>
        <taxon>Brassicaceae</taxon>
        <taxon>Brassiceae</taxon>
        <taxon>Brassica</taxon>
    </lineage>
</organism>
<comment type="caution">
    <text evidence="3">The sequence shown here is derived from an EMBL/GenBank/DDBJ whole genome shotgun (WGS) entry which is preliminary data.</text>
</comment>
<evidence type="ECO:0000313" key="3">
    <source>
        <dbReference type="EMBL" id="KAH0943287.1"/>
    </source>
</evidence>
<sequence>MEVNIRTTVADYRLTVPVRGELTFHINPVGGLLPQIDRRLYVNEARVYSQAGGGFTIKLNPVGLPVPPQAGGVKEEYESENPKLPYPSPGKANPKVFLDMTVCGKPVGRIVMELFADTTPRSAENFCALCTGEKGMGKKGKPLHYKGSIIHHIFPDYMIGGGDFNDERKGCGGESIYGGSFFEDENFFKNTPFQNWQLDDVHVVFGQVVEGLDVVRIISNEPLRDKLSRPVHTSPGIISMNNRGPDTNESQFMICLTENRELDDVHVVFGQVVEGLDVVRIISKEHVRDKLSRPVMIADCSLIS</sequence>
<dbReference type="InterPro" id="IPR029000">
    <property type="entry name" value="Cyclophilin-like_dom_sf"/>
</dbReference>
<evidence type="ECO:0000313" key="4">
    <source>
        <dbReference type="Proteomes" id="UP000824890"/>
    </source>
</evidence>
<name>A0ABQ8ENM5_BRANA</name>
<keyword evidence="4" id="KW-1185">Reference proteome</keyword>
<dbReference type="PROSITE" id="PS50072">
    <property type="entry name" value="CSA_PPIASE_2"/>
    <property type="match status" value="1"/>
</dbReference>
<gene>
    <name evidence="3" type="ORF">HID58_002924</name>
</gene>
<dbReference type="PANTHER" id="PTHR11071">
    <property type="entry name" value="PEPTIDYL-PROLYL CIS-TRANS ISOMERASE"/>
    <property type="match status" value="1"/>
</dbReference>
<evidence type="ECO:0000256" key="1">
    <source>
        <dbReference type="ARBA" id="ARBA00007365"/>
    </source>
</evidence>
<dbReference type="Pfam" id="PF00160">
    <property type="entry name" value="Pro_isomerase"/>
    <property type="match status" value="2"/>
</dbReference>